<keyword evidence="5 6" id="KW-0472">Membrane</keyword>
<dbReference type="Proteomes" id="UP001484239">
    <property type="component" value="Unassembled WGS sequence"/>
</dbReference>
<dbReference type="InterPro" id="IPR012902">
    <property type="entry name" value="N_methyl_site"/>
</dbReference>
<keyword evidence="8" id="KW-1185">Reference proteome</keyword>
<evidence type="ECO:0000256" key="1">
    <source>
        <dbReference type="ARBA" id="ARBA00004167"/>
    </source>
</evidence>
<reference evidence="7 8" key="1">
    <citation type="submission" date="2024-02" db="EMBL/GenBank/DDBJ databases">
        <title>A novel Gemmatimonadota bacterium.</title>
        <authorList>
            <person name="Du Z.-J."/>
            <person name="Ye Y.-Q."/>
        </authorList>
    </citation>
    <scope>NUCLEOTIDE SEQUENCE [LARGE SCALE GENOMIC DNA]</scope>
    <source>
        <strain evidence="7 8">DH-20</strain>
    </source>
</reference>
<protein>
    <submittedName>
        <fullName evidence="7">Prepilin-type N-terminal cleavage/methylation domain-containing protein</fullName>
    </submittedName>
</protein>
<evidence type="ECO:0000256" key="3">
    <source>
        <dbReference type="ARBA" id="ARBA00022692"/>
    </source>
</evidence>
<dbReference type="InterPro" id="IPR000983">
    <property type="entry name" value="Bac_GSPG_pilin"/>
</dbReference>
<proteinExistence type="predicted"/>
<evidence type="ECO:0000256" key="2">
    <source>
        <dbReference type="ARBA" id="ARBA00022481"/>
    </source>
</evidence>
<dbReference type="PROSITE" id="PS00409">
    <property type="entry name" value="PROKAR_NTER_METHYL"/>
    <property type="match status" value="1"/>
</dbReference>
<evidence type="ECO:0000256" key="6">
    <source>
        <dbReference type="SAM" id="Phobius"/>
    </source>
</evidence>
<name>A0ABU9EDR1_9BACT</name>
<evidence type="ECO:0000256" key="5">
    <source>
        <dbReference type="ARBA" id="ARBA00023136"/>
    </source>
</evidence>
<keyword evidence="2" id="KW-0488">Methylation</keyword>
<dbReference type="PANTHER" id="PTHR30093:SF44">
    <property type="entry name" value="TYPE II SECRETION SYSTEM CORE PROTEIN G"/>
    <property type="match status" value="1"/>
</dbReference>
<sequence length="125" mass="12968">MRDNKGFTLIELLIVVVIIGILAAIAIPKFSATREKAYVSAMKSDLKNLASQEEIYYSDNYTYTTSETGLGFANSEGVTVAIGTANGTAWSASATHSGTNSVCAVFYGDAAAVTPATIAGAVTCN</sequence>
<dbReference type="Gene3D" id="3.30.700.10">
    <property type="entry name" value="Glycoprotein, Type 4 Pilin"/>
    <property type="match status" value="1"/>
</dbReference>
<keyword evidence="4 6" id="KW-1133">Transmembrane helix</keyword>
<dbReference type="PRINTS" id="PR00813">
    <property type="entry name" value="BCTERIALGSPG"/>
</dbReference>
<dbReference type="Pfam" id="PF07963">
    <property type="entry name" value="N_methyl"/>
    <property type="match status" value="1"/>
</dbReference>
<organism evidence="7 8">
    <name type="scientific">Gaopeijia maritima</name>
    <dbReference type="NCBI Taxonomy" id="3119007"/>
    <lineage>
        <taxon>Bacteria</taxon>
        <taxon>Pseudomonadati</taxon>
        <taxon>Gemmatimonadota</taxon>
        <taxon>Longimicrobiia</taxon>
        <taxon>Gaopeijiales</taxon>
        <taxon>Gaopeijiaceae</taxon>
        <taxon>Gaopeijia</taxon>
    </lineage>
</organism>
<comment type="caution">
    <text evidence="7">The sequence shown here is derived from an EMBL/GenBank/DDBJ whole genome shotgun (WGS) entry which is preliminary data.</text>
</comment>
<keyword evidence="3 6" id="KW-0812">Transmembrane</keyword>
<dbReference type="PANTHER" id="PTHR30093">
    <property type="entry name" value="GENERAL SECRETION PATHWAY PROTEIN G"/>
    <property type="match status" value="1"/>
</dbReference>
<comment type="subcellular location">
    <subcellularLocation>
        <location evidence="1">Membrane</location>
        <topology evidence="1">Single-pass membrane protein</topology>
    </subcellularLocation>
</comment>
<dbReference type="RefSeq" id="WP_405281723.1">
    <property type="nucleotide sequence ID" value="NZ_JBBHLI010000016.1"/>
</dbReference>
<feature type="transmembrane region" description="Helical" evidence="6">
    <location>
        <begin position="6"/>
        <end position="27"/>
    </location>
</feature>
<gene>
    <name evidence="7" type="ORF">WI372_17985</name>
</gene>
<dbReference type="SUPFAM" id="SSF54523">
    <property type="entry name" value="Pili subunits"/>
    <property type="match status" value="1"/>
</dbReference>
<dbReference type="EMBL" id="JBBHLI010000016">
    <property type="protein sequence ID" value="MEK9502891.1"/>
    <property type="molecule type" value="Genomic_DNA"/>
</dbReference>
<evidence type="ECO:0000256" key="4">
    <source>
        <dbReference type="ARBA" id="ARBA00022989"/>
    </source>
</evidence>
<dbReference type="InterPro" id="IPR045584">
    <property type="entry name" value="Pilin-like"/>
</dbReference>
<evidence type="ECO:0000313" key="7">
    <source>
        <dbReference type="EMBL" id="MEK9502891.1"/>
    </source>
</evidence>
<evidence type="ECO:0000313" key="8">
    <source>
        <dbReference type="Proteomes" id="UP001484239"/>
    </source>
</evidence>
<dbReference type="NCBIfam" id="TIGR02532">
    <property type="entry name" value="IV_pilin_GFxxxE"/>
    <property type="match status" value="1"/>
</dbReference>
<accession>A0ABU9EDR1</accession>